<dbReference type="AlphaFoldDB" id="A0ABD7AK78"/>
<dbReference type="Pfam" id="PF25670">
    <property type="entry name" value="Phage_tail_C_2"/>
    <property type="match status" value="1"/>
</dbReference>
<dbReference type="Proteomes" id="UP000510937">
    <property type="component" value="Chromosome"/>
</dbReference>
<proteinExistence type="predicted"/>
<reference evidence="3" key="1">
    <citation type="submission" date="2020-06" db="EMBL/GenBank/DDBJ databases">
        <title>REHAB project genomes.</title>
        <authorList>
            <person name="Shaw L.P."/>
        </authorList>
    </citation>
    <scope>NUCLEOTIDE SEQUENCE [LARGE SCALE GENOMIC DNA]</scope>
    <source>
        <strain evidence="3">RHBSTW-00555</strain>
    </source>
</reference>
<organism evidence="2 3">
    <name type="scientific">Klebsiella grimontii</name>
    <dbReference type="NCBI Taxonomy" id="2058152"/>
    <lineage>
        <taxon>Bacteria</taxon>
        <taxon>Pseudomonadati</taxon>
        <taxon>Pseudomonadota</taxon>
        <taxon>Gammaproteobacteria</taxon>
        <taxon>Enterobacterales</taxon>
        <taxon>Enterobacteriaceae</taxon>
        <taxon>Klebsiella/Raoultella group</taxon>
        <taxon>Klebsiella</taxon>
    </lineage>
</organism>
<dbReference type="Gene3D" id="4.10.410.40">
    <property type="match status" value="1"/>
</dbReference>
<dbReference type="InterPro" id="IPR058008">
    <property type="entry name" value="Gp26_C"/>
</dbReference>
<name>A0ABD7AK78_9ENTR</name>
<protein>
    <recommendedName>
        <fullName evidence="1">Phage tail protein C-terminal domain-containing protein</fullName>
    </recommendedName>
</protein>
<gene>
    <name evidence="2" type="ORF">HV234_17510</name>
</gene>
<evidence type="ECO:0000313" key="3">
    <source>
        <dbReference type="Proteomes" id="UP000510937"/>
    </source>
</evidence>
<sequence>MSDIFTGNSFKLYYNTDLGNLIPDSYKNVQVAALAAMPSVTFNSETNKIEVYDSDHTTLIVGGKTVGDLEITVNYIPDNETHMFLDAAAKNQTEFQLIIEYQTDEDGMMDYSILNGAISSYSLTGDKDAVVQKTYVFSTMNVMVRSARAVASIPLVEGSYGVGSNGVSVPQYQPETPEGNSFIKIPSGSVNSPTSADVMGIGLIDEGTYSSIALTKSGALAIYAKNGSTAWTRIVTSPMADAKYLPFSGGTISGNLNITGILSLTNALTVANGGTGAKNITDARTNLSVYSKAETDEKYVPKTTTVNGHTLSSNVTVTKGDVGLGNVTNDAQVKKAGDTMTGALIVDSTLTVNQLSTLSGGYVGQQDAIDIQNQTISLNSLTIPYGSAGNTALYGCPSTGGGANITDKPSGVTGDFLLYVELVRAANANDWTNRQIIVTHVNKKSYTRWLTHTSTTDTWTDWSEQLNGIVPITNGGTGATTATSARNNLGLGSSSTVYFGSLELSAATPFIDFHFNNSTADYTTRLIEQASGTLSLIGNSAISGNLSVQGNVNLTNNLTIANGGTGAGTAAGARTNLEVYSKAEVDGSIARLTLPGISNGNANYYKVATLKDSGASSGYVEFTVYGSGGYGSRVTNVDYITLSARNLSLVTSTNVANYITHTRLTYSTASALRMGMVVNTDKSVDVYIIAPNGYWGGTNAIINAISGGGTYILGDISTKTSTQAWTTTAPTDIVTIPYSELLTNNTTGSSVTYNVGTSGNTIPLLDGSNVWTNSQTIGTSGENKLTIVNSTLRDNGNGGFIISSNSGTTSGNVGLYLRPVGDTISTIQLLGNNNGWTVSGNTTFNNIVSFTNALSITSGGTGANNASAGWINLLNGRTAVTARNDLGVNTFFSNGRLNTPGTGVYTYDDTRFGWDEKYATVLQLNNQTNTSDAVGPNIWQSYFAFCTSGNLIYASNINGTYKSVRMWSSNNTTVDGSGFIKQASPVIRVVSDVDVMTSNFLEGFTLSGYGAVNSEAESVVIEKMGVGVYKISGSKGLHKDGWQIEVPKDVNGNRLCFVEIETNQDNILTLNVFKPKLDLETGGIIAGAVMDIPAGRWVDIRLEM</sequence>
<feature type="domain" description="Phage tail protein C-terminal" evidence="1">
    <location>
        <begin position="971"/>
        <end position="1104"/>
    </location>
</feature>
<dbReference type="RefSeq" id="WP_181246748.1">
    <property type="nucleotide sequence ID" value="NZ_CP055315.1"/>
</dbReference>
<dbReference type="EMBL" id="CP055315">
    <property type="protein sequence ID" value="QLO53203.1"/>
    <property type="molecule type" value="Genomic_DNA"/>
</dbReference>
<evidence type="ECO:0000259" key="1">
    <source>
        <dbReference type="Pfam" id="PF25670"/>
    </source>
</evidence>
<evidence type="ECO:0000313" key="2">
    <source>
        <dbReference type="EMBL" id="QLO53203.1"/>
    </source>
</evidence>
<accession>A0ABD7AK78</accession>